<evidence type="ECO:0000313" key="2">
    <source>
        <dbReference type="Proteomes" id="UP000179157"/>
    </source>
</evidence>
<accession>A0A1F5V4E4</accession>
<reference evidence="1 2" key="1">
    <citation type="journal article" date="2016" name="Nat. Commun.">
        <title>Thousands of microbial genomes shed light on interconnected biogeochemical processes in an aquifer system.</title>
        <authorList>
            <person name="Anantharaman K."/>
            <person name="Brown C.T."/>
            <person name="Hug L.A."/>
            <person name="Sharon I."/>
            <person name="Castelle C.J."/>
            <person name="Probst A.J."/>
            <person name="Thomas B.C."/>
            <person name="Singh A."/>
            <person name="Wilkins M.J."/>
            <person name="Karaoz U."/>
            <person name="Brodie E.L."/>
            <person name="Williams K.H."/>
            <person name="Hubbard S.S."/>
            <person name="Banfield J.F."/>
        </authorList>
    </citation>
    <scope>NUCLEOTIDE SEQUENCE [LARGE SCALE GENOMIC DNA]</scope>
    <source>
        <strain evidence="2">RBG_16_55_9</strain>
    </source>
</reference>
<dbReference type="AlphaFoldDB" id="A0A1F5V4E4"/>
<comment type="caution">
    <text evidence="1">The sequence shown here is derived from an EMBL/GenBank/DDBJ whole genome shotgun (WGS) entry which is preliminary data.</text>
</comment>
<name>A0A1F5V4E4_FRAXR</name>
<dbReference type="InterPro" id="IPR036069">
    <property type="entry name" value="DUF34/NIF3_sf"/>
</dbReference>
<evidence type="ECO:0008006" key="3">
    <source>
        <dbReference type="Google" id="ProtNLM"/>
    </source>
</evidence>
<dbReference type="STRING" id="1817864.A2Z21_10225"/>
<dbReference type="EMBL" id="MFGX01000001">
    <property type="protein sequence ID" value="OGF57771.1"/>
    <property type="molecule type" value="Genomic_DNA"/>
</dbReference>
<dbReference type="SUPFAM" id="SSF102705">
    <property type="entry name" value="NIF3 (NGG1p interacting factor 3)-like"/>
    <property type="match status" value="1"/>
</dbReference>
<organism evidence="1 2">
    <name type="scientific">Fraserbacteria sp. (strain RBG_16_55_9)</name>
    <dbReference type="NCBI Taxonomy" id="1817864"/>
    <lineage>
        <taxon>Bacteria</taxon>
        <taxon>Candidatus Fraseribacteriota</taxon>
    </lineage>
</organism>
<protein>
    <recommendedName>
        <fullName evidence="3">NGG1p interacting factor NIF3</fullName>
    </recommendedName>
</protein>
<dbReference type="Proteomes" id="UP000179157">
    <property type="component" value="Unassembled WGS sequence"/>
</dbReference>
<gene>
    <name evidence="1" type="ORF">A2Z21_10225</name>
</gene>
<proteinExistence type="predicted"/>
<sequence>MGLNTEEIMQLALEMSGFRSVPADSAIYTSGKNLKNALIGIDLDAPELLIAKQLGFDLVISHHPKGGSSTLHFPEVLHRHTEMMIEHGVPKDVAEQAMAERIYDARCQAHIANYDHAPSFARMLNVSYMNIHLPLDEIGRQQMLASVKKLKPESTVRELIERFKSDMSEFRNAQTQMEVRVGRPENKIGRVAVSHACGTNGGYPVAKAYFDHGIDTVIYIHCAGPDSRKLQQEFQAQGKNLIITGHVVSDSLGINSFIHELENRGLKLTRASGVVSP</sequence>
<evidence type="ECO:0000313" key="1">
    <source>
        <dbReference type="EMBL" id="OGF57771.1"/>
    </source>
</evidence>